<dbReference type="FunFam" id="3.10.290.10:FF:000002">
    <property type="entry name" value="40S ribosomal protein S4"/>
    <property type="match status" value="1"/>
</dbReference>
<dbReference type="FunFam" id="2.40.50.740:FF:000001">
    <property type="entry name" value="40S ribosomal protein S4"/>
    <property type="match status" value="1"/>
</dbReference>
<evidence type="ECO:0000256" key="4">
    <source>
        <dbReference type="ARBA" id="ARBA00022980"/>
    </source>
</evidence>
<accession>A0A7S3J9I2</accession>
<organism evidence="8">
    <name type="scientific">Euplotes harpa</name>
    <dbReference type="NCBI Taxonomy" id="151035"/>
    <lineage>
        <taxon>Eukaryota</taxon>
        <taxon>Sar</taxon>
        <taxon>Alveolata</taxon>
        <taxon>Ciliophora</taxon>
        <taxon>Intramacronucleata</taxon>
        <taxon>Spirotrichea</taxon>
        <taxon>Hypotrichia</taxon>
        <taxon>Euplotida</taxon>
        <taxon>Euplotidae</taxon>
        <taxon>Euplotes</taxon>
    </lineage>
</organism>
<gene>
    <name evidence="8" type="ORF">EHAR0213_LOCUS6071</name>
</gene>
<dbReference type="PROSITE" id="PS50889">
    <property type="entry name" value="S4"/>
    <property type="match status" value="1"/>
</dbReference>
<evidence type="ECO:0000256" key="1">
    <source>
        <dbReference type="ARBA" id="ARBA00007500"/>
    </source>
</evidence>
<dbReference type="SMART" id="SM00739">
    <property type="entry name" value="KOW"/>
    <property type="match status" value="1"/>
</dbReference>
<dbReference type="PANTHER" id="PTHR11581">
    <property type="entry name" value="30S/40S RIBOSOMAL PROTEIN S4"/>
    <property type="match status" value="1"/>
</dbReference>
<dbReference type="Gene3D" id="2.40.50.740">
    <property type="match status" value="1"/>
</dbReference>
<dbReference type="InterPro" id="IPR036986">
    <property type="entry name" value="S4_RNA-bd_sf"/>
</dbReference>
<evidence type="ECO:0000256" key="2">
    <source>
        <dbReference type="ARBA" id="ARBA00022730"/>
    </source>
</evidence>
<evidence type="ECO:0000256" key="3">
    <source>
        <dbReference type="ARBA" id="ARBA00022884"/>
    </source>
</evidence>
<dbReference type="EMBL" id="HBII01014366">
    <property type="protein sequence ID" value="CAE0347160.1"/>
    <property type="molecule type" value="Transcribed_RNA"/>
</dbReference>
<dbReference type="Pfam" id="PF08071">
    <property type="entry name" value="RS4NT"/>
    <property type="match status" value="1"/>
</dbReference>
<dbReference type="Gene3D" id="3.10.290.10">
    <property type="entry name" value="RNA-binding S4 domain"/>
    <property type="match status" value="1"/>
</dbReference>
<dbReference type="InterPro" id="IPR041982">
    <property type="entry name" value="Ribosomal_eS4_KOW"/>
</dbReference>
<dbReference type="InterPro" id="IPR038237">
    <property type="entry name" value="Ribosomal_eS4_central_sf"/>
</dbReference>
<dbReference type="Pfam" id="PF00467">
    <property type="entry name" value="KOW"/>
    <property type="match status" value="1"/>
</dbReference>
<dbReference type="HAMAP" id="MF_00485">
    <property type="entry name" value="Ribosomal_eS4"/>
    <property type="match status" value="1"/>
</dbReference>
<dbReference type="Pfam" id="PF00900">
    <property type="entry name" value="Ribosomal_S4e"/>
    <property type="match status" value="1"/>
</dbReference>
<dbReference type="GO" id="GO:0006412">
    <property type="term" value="P:translation"/>
    <property type="evidence" value="ECO:0007669"/>
    <property type="project" value="InterPro"/>
</dbReference>
<dbReference type="PROSITE" id="PS00528">
    <property type="entry name" value="RIBOSOMAL_S4E"/>
    <property type="match status" value="1"/>
</dbReference>
<keyword evidence="3 6" id="KW-0694">RNA-binding</keyword>
<evidence type="ECO:0000256" key="6">
    <source>
        <dbReference type="PIRNR" id="PIRNR002116"/>
    </source>
</evidence>
<dbReference type="CDD" id="cd06087">
    <property type="entry name" value="KOW_RPS4"/>
    <property type="match status" value="1"/>
</dbReference>
<dbReference type="InterPro" id="IPR013843">
    <property type="entry name" value="Ribosomal_eS4_N"/>
</dbReference>
<evidence type="ECO:0000313" key="8">
    <source>
        <dbReference type="EMBL" id="CAE0347160.1"/>
    </source>
</evidence>
<evidence type="ECO:0000256" key="5">
    <source>
        <dbReference type="ARBA" id="ARBA00023274"/>
    </source>
</evidence>
<dbReference type="GO" id="GO:0022627">
    <property type="term" value="C:cytosolic small ribosomal subunit"/>
    <property type="evidence" value="ECO:0007669"/>
    <property type="project" value="TreeGrafter"/>
</dbReference>
<dbReference type="InterPro" id="IPR032277">
    <property type="entry name" value="Ribosomal_eS4_C"/>
</dbReference>
<dbReference type="PANTHER" id="PTHR11581:SF0">
    <property type="entry name" value="SMALL RIBOSOMAL SUBUNIT PROTEIN ES4"/>
    <property type="match status" value="1"/>
</dbReference>
<dbReference type="Pfam" id="PF16121">
    <property type="entry name" value="40S_S4_C"/>
    <property type="match status" value="1"/>
</dbReference>
<dbReference type="PIRSF" id="PIRSF002116">
    <property type="entry name" value="Ribosomal_S4"/>
    <property type="match status" value="1"/>
</dbReference>
<feature type="domain" description="KOW" evidence="7">
    <location>
        <begin position="176"/>
        <end position="203"/>
    </location>
</feature>
<evidence type="ECO:0000259" key="7">
    <source>
        <dbReference type="SMART" id="SM00739"/>
    </source>
</evidence>
<dbReference type="InterPro" id="IPR014722">
    <property type="entry name" value="Rib_uL2_dom2"/>
</dbReference>
<dbReference type="AlphaFoldDB" id="A0A7S3J9I2"/>
<dbReference type="Gene3D" id="2.30.30.30">
    <property type="match status" value="1"/>
</dbReference>
<keyword evidence="5 6" id="KW-0687">Ribonucleoprotein</keyword>
<name>A0A7S3J9I2_9SPIT</name>
<dbReference type="InterPro" id="IPR018199">
    <property type="entry name" value="Ribosomal_eS4_N_CS"/>
</dbReference>
<dbReference type="InterPro" id="IPR000876">
    <property type="entry name" value="Ribosomal_eS4"/>
</dbReference>
<dbReference type="InterPro" id="IPR005824">
    <property type="entry name" value="KOW"/>
</dbReference>
<keyword evidence="4 6" id="KW-0689">Ribosomal protein</keyword>
<proteinExistence type="inferred from homology"/>
<dbReference type="GO" id="GO:0019843">
    <property type="term" value="F:rRNA binding"/>
    <property type="evidence" value="ECO:0007669"/>
    <property type="project" value="UniProtKB-UniRule"/>
</dbReference>
<dbReference type="GO" id="GO:0003735">
    <property type="term" value="F:structural constituent of ribosome"/>
    <property type="evidence" value="ECO:0007669"/>
    <property type="project" value="UniProtKB-UniRule"/>
</dbReference>
<keyword evidence="2 6" id="KW-0699">rRNA-binding</keyword>
<comment type="similarity">
    <text evidence="1 6">Belongs to the eukaryotic ribosomal protein eS4 family.</text>
</comment>
<sequence length="266" mass="30226">MGRGPKKHLKRVNAPSHWMLDKMGGIYAPKPTPGPHKTRDCIPLTILLRNRLKYCMNAVEVKKVVKDKQGIIKIDNKVRRDPKFPCGIMDVVAIEKTFEFFRILLDVKGRFQPHKIDAKEATFKLCKIVKKAVGKNNIPYCVTHDGRTIRFQHPDIKVNDTVKLSLETGEILDHYKYEPGNVAIVIAGSNKGRVGTISRIEKHDASFSIIHMVDGKNSKFATRITNMMIIGRGDRPAITLFKDKGIKRGIVEEKKLKGRFMEFPNL</sequence>
<protein>
    <recommendedName>
        <fullName evidence="6">40S ribosomal protein S4</fullName>
    </recommendedName>
</protein>
<dbReference type="InterPro" id="IPR013845">
    <property type="entry name" value="Ribosomal_eS4_central_region"/>
</dbReference>
<reference evidence="8" key="1">
    <citation type="submission" date="2021-01" db="EMBL/GenBank/DDBJ databases">
        <authorList>
            <person name="Corre E."/>
            <person name="Pelletier E."/>
            <person name="Niang G."/>
            <person name="Scheremetjew M."/>
            <person name="Finn R."/>
            <person name="Kale V."/>
            <person name="Holt S."/>
            <person name="Cochrane G."/>
            <person name="Meng A."/>
            <person name="Brown T."/>
            <person name="Cohen L."/>
        </authorList>
    </citation>
    <scope>NUCLEOTIDE SEQUENCE</scope>
    <source>
        <strain evidence="8">FSP1.4</strain>
    </source>
</reference>